<reference evidence="10 11" key="1">
    <citation type="submission" date="2018-10" db="EMBL/GenBank/DDBJ databases">
        <title>Genomic Encyclopedia of Archaeal and Bacterial Type Strains, Phase II (KMG-II): from individual species to whole genera.</title>
        <authorList>
            <person name="Goeker M."/>
        </authorList>
    </citation>
    <scope>NUCLEOTIDE SEQUENCE [LARGE SCALE GENOMIC DNA]</scope>
    <source>
        <strain evidence="10 11">DSM 23424</strain>
    </source>
</reference>
<dbReference type="GO" id="GO:0004781">
    <property type="term" value="F:sulfate adenylyltransferase (ATP) activity"/>
    <property type="evidence" value="ECO:0007669"/>
    <property type="project" value="TreeGrafter"/>
</dbReference>
<dbReference type="InterPro" id="IPR027417">
    <property type="entry name" value="P-loop_NTPase"/>
</dbReference>
<dbReference type="UniPathway" id="UPA00140">
    <property type="reaction ID" value="UER00205"/>
</dbReference>
<dbReference type="GO" id="GO:0004020">
    <property type="term" value="F:adenylylsulfate kinase activity"/>
    <property type="evidence" value="ECO:0007669"/>
    <property type="project" value="UniProtKB-UniRule"/>
</dbReference>
<keyword evidence="5 7" id="KW-0418">Kinase</keyword>
<keyword evidence="4 7" id="KW-0547">Nucleotide-binding</keyword>
<comment type="function">
    <text evidence="7 8">Catalyzes the synthesis of activated sulfate.</text>
</comment>
<name>A0A3L9YWY6_9FLAO</name>
<dbReference type="EMBL" id="REFC01000013">
    <property type="protein sequence ID" value="RMA58942.1"/>
    <property type="molecule type" value="Genomic_DNA"/>
</dbReference>
<dbReference type="CDD" id="cd02027">
    <property type="entry name" value="APSK"/>
    <property type="match status" value="1"/>
</dbReference>
<comment type="pathway">
    <text evidence="7 8">Sulfur metabolism; hydrogen sulfide biosynthesis; sulfite from sulfate: step 2/3.</text>
</comment>
<organism evidence="10 11">
    <name type="scientific">Ulvibacter antarcticus</name>
    <dbReference type="NCBI Taxonomy" id="442714"/>
    <lineage>
        <taxon>Bacteria</taxon>
        <taxon>Pseudomonadati</taxon>
        <taxon>Bacteroidota</taxon>
        <taxon>Flavobacteriia</taxon>
        <taxon>Flavobacteriales</taxon>
        <taxon>Flavobacteriaceae</taxon>
        <taxon>Ulvibacter</taxon>
    </lineage>
</organism>
<dbReference type="AlphaFoldDB" id="A0A3L9YWY6"/>
<dbReference type="Pfam" id="PF01583">
    <property type="entry name" value="APS_kinase"/>
    <property type="match status" value="1"/>
</dbReference>
<dbReference type="InterPro" id="IPR059117">
    <property type="entry name" value="APS_kinase_dom"/>
</dbReference>
<dbReference type="InterPro" id="IPR002891">
    <property type="entry name" value="APS"/>
</dbReference>
<evidence type="ECO:0000256" key="7">
    <source>
        <dbReference type="HAMAP-Rule" id="MF_00065"/>
    </source>
</evidence>
<dbReference type="Gene3D" id="3.40.50.300">
    <property type="entry name" value="P-loop containing nucleotide triphosphate hydrolases"/>
    <property type="match status" value="1"/>
</dbReference>
<comment type="similarity">
    <text evidence="7 8">Belongs to the APS kinase family.</text>
</comment>
<accession>A0A3L9YWY6</accession>
<evidence type="ECO:0000256" key="2">
    <source>
        <dbReference type="ARBA" id="ARBA00012121"/>
    </source>
</evidence>
<comment type="catalytic activity">
    <reaction evidence="1 7 8">
        <text>adenosine 5'-phosphosulfate + ATP = 3'-phosphoadenylyl sulfate + ADP + H(+)</text>
        <dbReference type="Rhea" id="RHEA:24152"/>
        <dbReference type="ChEBI" id="CHEBI:15378"/>
        <dbReference type="ChEBI" id="CHEBI:30616"/>
        <dbReference type="ChEBI" id="CHEBI:58243"/>
        <dbReference type="ChEBI" id="CHEBI:58339"/>
        <dbReference type="ChEBI" id="CHEBI:456216"/>
        <dbReference type="EC" id="2.7.1.25"/>
    </reaction>
</comment>
<dbReference type="PANTHER" id="PTHR42700">
    <property type="entry name" value="SULFATE ADENYLYLTRANSFERASE"/>
    <property type="match status" value="1"/>
</dbReference>
<evidence type="ECO:0000313" key="10">
    <source>
        <dbReference type="EMBL" id="RMA58942.1"/>
    </source>
</evidence>
<dbReference type="GO" id="GO:0005737">
    <property type="term" value="C:cytoplasm"/>
    <property type="evidence" value="ECO:0007669"/>
    <property type="project" value="TreeGrafter"/>
</dbReference>
<dbReference type="Proteomes" id="UP000271339">
    <property type="component" value="Unassembled WGS sequence"/>
</dbReference>
<evidence type="ECO:0000256" key="6">
    <source>
        <dbReference type="ARBA" id="ARBA00022840"/>
    </source>
</evidence>
<keyword evidence="6 7" id="KW-0067">ATP-binding</keyword>
<keyword evidence="11" id="KW-1185">Reference proteome</keyword>
<keyword evidence="7" id="KW-0597">Phosphoprotein</keyword>
<evidence type="ECO:0000313" key="11">
    <source>
        <dbReference type="Proteomes" id="UP000271339"/>
    </source>
</evidence>
<dbReference type="FunFam" id="3.40.50.300:FF:000212">
    <property type="entry name" value="Adenylyl-sulfate kinase"/>
    <property type="match status" value="1"/>
</dbReference>
<dbReference type="GO" id="GO:0005524">
    <property type="term" value="F:ATP binding"/>
    <property type="evidence" value="ECO:0007669"/>
    <property type="project" value="UniProtKB-UniRule"/>
</dbReference>
<protein>
    <recommendedName>
        <fullName evidence="2 7">Adenylyl-sulfate kinase</fullName>
        <ecNumber evidence="2 7">2.7.1.25</ecNumber>
    </recommendedName>
    <alternativeName>
        <fullName evidence="7">APS kinase</fullName>
    </alternativeName>
    <alternativeName>
        <fullName evidence="7">ATP adenosine-5'-phosphosulfate 3'-phosphotransferase</fullName>
    </alternativeName>
    <alternativeName>
        <fullName evidence="7">Adenosine-5'-phosphosulfate kinase</fullName>
    </alternativeName>
</protein>
<sequence>MGMQKNVIPHNYNVSRTDRSMLNQHGSFLLWFTGLSGSGKSTIANAVEKALFEKGIHTYSLDGDNVRKGLNNNLTFSPEDRKENIRRIAEVANLMLDAGLVVLAAFVSPYAKDRANIKEIVGGDNFVEIFVNTPIEECERRDVKGLYAKAKAGEILNFTGINAPYEAPVNPDIEIDTTTTTVEEAVATIIKQLETKIVG</sequence>
<proteinExistence type="inferred from homology"/>
<dbReference type="HAMAP" id="MF_00065">
    <property type="entry name" value="Adenylyl_sulf_kinase"/>
    <property type="match status" value="1"/>
</dbReference>
<dbReference type="InterPro" id="IPR050512">
    <property type="entry name" value="Sulf_AdTrans/APS_kinase"/>
</dbReference>
<evidence type="ECO:0000256" key="3">
    <source>
        <dbReference type="ARBA" id="ARBA00022679"/>
    </source>
</evidence>
<feature type="active site" description="Phosphoserine intermediate" evidence="7">
    <location>
        <position position="108"/>
    </location>
</feature>
<dbReference type="PANTHER" id="PTHR42700:SF1">
    <property type="entry name" value="SULFATE ADENYLYLTRANSFERASE"/>
    <property type="match status" value="1"/>
</dbReference>
<dbReference type="GO" id="GO:0070814">
    <property type="term" value="P:hydrogen sulfide biosynthetic process"/>
    <property type="evidence" value="ECO:0007669"/>
    <property type="project" value="UniProtKB-UniRule"/>
</dbReference>
<feature type="domain" description="APS kinase" evidence="9">
    <location>
        <begin position="27"/>
        <end position="176"/>
    </location>
</feature>
<keyword evidence="3 7" id="KW-0808">Transferase</keyword>
<feature type="binding site" evidence="7">
    <location>
        <begin position="34"/>
        <end position="41"/>
    </location>
    <ligand>
        <name>ATP</name>
        <dbReference type="ChEBI" id="CHEBI:30616"/>
    </ligand>
</feature>
<evidence type="ECO:0000259" key="9">
    <source>
        <dbReference type="Pfam" id="PF01583"/>
    </source>
</evidence>
<dbReference type="NCBIfam" id="TIGR00455">
    <property type="entry name" value="apsK"/>
    <property type="match status" value="1"/>
</dbReference>
<evidence type="ECO:0000256" key="4">
    <source>
        <dbReference type="ARBA" id="ARBA00022741"/>
    </source>
</evidence>
<dbReference type="GO" id="GO:0019379">
    <property type="term" value="P:sulfate assimilation, phosphoadenylyl sulfate reduction by phosphoadenylyl-sulfate reductase (thioredoxin)"/>
    <property type="evidence" value="ECO:0007669"/>
    <property type="project" value="TreeGrafter"/>
</dbReference>
<evidence type="ECO:0000256" key="8">
    <source>
        <dbReference type="RuleBase" id="RU004347"/>
    </source>
</evidence>
<evidence type="ECO:0000256" key="1">
    <source>
        <dbReference type="ARBA" id="ARBA00001823"/>
    </source>
</evidence>
<dbReference type="NCBIfam" id="NF003013">
    <property type="entry name" value="PRK03846.1"/>
    <property type="match status" value="1"/>
</dbReference>
<dbReference type="EC" id="2.7.1.25" evidence="2 7"/>
<dbReference type="SUPFAM" id="SSF52540">
    <property type="entry name" value="P-loop containing nucleoside triphosphate hydrolases"/>
    <property type="match status" value="1"/>
</dbReference>
<gene>
    <name evidence="7" type="primary">cysC</name>
    <name evidence="10" type="ORF">BXY75_2324</name>
</gene>
<evidence type="ECO:0000256" key="5">
    <source>
        <dbReference type="ARBA" id="ARBA00022777"/>
    </source>
</evidence>
<dbReference type="GO" id="GO:0010134">
    <property type="term" value="P:sulfate assimilation via adenylyl sulfate reduction"/>
    <property type="evidence" value="ECO:0007669"/>
    <property type="project" value="TreeGrafter"/>
</dbReference>
<comment type="caution">
    <text evidence="10">The sequence shown here is derived from an EMBL/GenBank/DDBJ whole genome shotgun (WGS) entry which is preliminary data.</text>
</comment>